<feature type="region of interest" description="Disordered" evidence="1">
    <location>
        <begin position="85"/>
        <end position="301"/>
    </location>
</feature>
<feature type="compositionally biased region" description="Low complexity" evidence="1">
    <location>
        <begin position="284"/>
        <end position="298"/>
    </location>
</feature>
<feature type="compositionally biased region" description="Basic and acidic residues" evidence="1">
    <location>
        <begin position="194"/>
        <end position="203"/>
    </location>
</feature>
<evidence type="ECO:0000313" key="2">
    <source>
        <dbReference type="EMBL" id="PIK37936.1"/>
    </source>
</evidence>
<feature type="compositionally biased region" description="Gly residues" evidence="1">
    <location>
        <begin position="271"/>
        <end position="283"/>
    </location>
</feature>
<dbReference type="AlphaFoldDB" id="A0A2G8JQA4"/>
<feature type="region of interest" description="Disordered" evidence="1">
    <location>
        <begin position="1"/>
        <end position="40"/>
    </location>
</feature>
<dbReference type="EMBL" id="MRZV01001428">
    <property type="protein sequence ID" value="PIK37936.1"/>
    <property type="molecule type" value="Genomic_DNA"/>
</dbReference>
<accession>A0A2G8JQA4</accession>
<comment type="caution">
    <text evidence="2">The sequence shown here is derived from an EMBL/GenBank/DDBJ whole genome shotgun (WGS) entry which is preliminary data.</text>
</comment>
<evidence type="ECO:0000313" key="3">
    <source>
        <dbReference type="Proteomes" id="UP000230750"/>
    </source>
</evidence>
<gene>
    <name evidence="2" type="ORF">BSL78_25226</name>
</gene>
<evidence type="ECO:0000256" key="1">
    <source>
        <dbReference type="SAM" id="MobiDB-lite"/>
    </source>
</evidence>
<feature type="compositionally biased region" description="Basic and acidic residues" evidence="1">
    <location>
        <begin position="144"/>
        <end position="157"/>
    </location>
</feature>
<dbReference type="Proteomes" id="UP000230750">
    <property type="component" value="Unassembled WGS sequence"/>
</dbReference>
<feature type="compositionally biased region" description="Basic and acidic residues" evidence="1">
    <location>
        <begin position="213"/>
        <end position="270"/>
    </location>
</feature>
<feature type="region of interest" description="Disordered" evidence="1">
    <location>
        <begin position="360"/>
        <end position="395"/>
    </location>
</feature>
<feature type="compositionally biased region" description="Low complexity" evidence="1">
    <location>
        <begin position="103"/>
        <end position="115"/>
    </location>
</feature>
<organism evidence="2 3">
    <name type="scientific">Stichopus japonicus</name>
    <name type="common">Sea cucumber</name>
    <dbReference type="NCBI Taxonomy" id="307972"/>
    <lineage>
        <taxon>Eukaryota</taxon>
        <taxon>Metazoa</taxon>
        <taxon>Echinodermata</taxon>
        <taxon>Eleutherozoa</taxon>
        <taxon>Echinozoa</taxon>
        <taxon>Holothuroidea</taxon>
        <taxon>Aspidochirotacea</taxon>
        <taxon>Aspidochirotida</taxon>
        <taxon>Stichopodidae</taxon>
        <taxon>Apostichopus</taxon>
    </lineage>
</organism>
<sequence length="488" mass="53248">MPTDQTNSRSNDRMDQKDNDADHRKMREKLKRAKSEPVLSVGRMTLASHVFRGHDQPGSSFDEQTVENHISEEFPASEMFDISAGGNDAVRHSRTGINDKQVTESLSKETTTLSLQVSQGNDENSTREEGETSKNGGEVLPSADLEKSIQEVGDKKGSKFFISETSDIDRDSVRGRSPAVREIHVGDSPSGNVKEYEEGEARNSSEIGSQELSRNDEESKQEKTTENSAKSKKESCKDEESLKSKSRDDDDKDGGDGDGRRHETGVHRGVEGTGQGSQGGGNDGSQQQNYNNSGQGKQAVNQSDLEDVPDLDEAVLFCSYCGQDIDECECVYSQERNSQGEMSFKELALVSRYERILSAAGGGATPSEVDEGRSRLPGSGRKTRPRPESAPCGMTGTMMVMRGTGIQSKEISPIDNQSRVEIVKGNAKMKSALNSPERGVDNMTIVASTKPRHDRSGAEQGLMIPPMGFKVNARPPMVRCISSPTVWR</sequence>
<protein>
    <submittedName>
        <fullName evidence="2">Uncharacterized protein</fullName>
    </submittedName>
</protein>
<proteinExistence type="predicted"/>
<name>A0A2G8JQA4_STIJA</name>
<keyword evidence="3" id="KW-1185">Reference proteome</keyword>
<feature type="compositionally biased region" description="Basic and acidic residues" evidence="1">
    <location>
        <begin position="10"/>
        <end position="25"/>
    </location>
</feature>
<reference evidence="2 3" key="1">
    <citation type="journal article" date="2017" name="PLoS Biol.">
        <title>The sea cucumber genome provides insights into morphological evolution and visceral regeneration.</title>
        <authorList>
            <person name="Zhang X."/>
            <person name="Sun L."/>
            <person name="Yuan J."/>
            <person name="Sun Y."/>
            <person name="Gao Y."/>
            <person name="Zhang L."/>
            <person name="Li S."/>
            <person name="Dai H."/>
            <person name="Hamel J.F."/>
            <person name="Liu C."/>
            <person name="Yu Y."/>
            <person name="Liu S."/>
            <person name="Lin W."/>
            <person name="Guo K."/>
            <person name="Jin S."/>
            <person name="Xu P."/>
            <person name="Storey K.B."/>
            <person name="Huan P."/>
            <person name="Zhang T."/>
            <person name="Zhou Y."/>
            <person name="Zhang J."/>
            <person name="Lin C."/>
            <person name="Li X."/>
            <person name="Xing L."/>
            <person name="Huo D."/>
            <person name="Sun M."/>
            <person name="Wang L."/>
            <person name="Mercier A."/>
            <person name="Li F."/>
            <person name="Yang H."/>
            <person name="Xiang J."/>
        </authorList>
    </citation>
    <scope>NUCLEOTIDE SEQUENCE [LARGE SCALE GENOMIC DNA]</scope>
    <source>
        <strain evidence="2">Shaxun</strain>
        <tissue evidence="2">Muscle</tissue>
    </source>
</reference>
<feature type="compositionally biased region" description="Basic and acidic residues" evidence="1">
    <location>
        <begin position="167"/>
        <end position="185"/>
    </location>
</feature>